<sequence length="298" mass="32245">MSTQAPPYRTAPYGSVVPGPWQWLIDDVPTELPDALPDWDYRTDLSLRQSVTVDVGLVRQATGLPPSAKLTLAMVWTASGSGLKAAGDRITLPESGIANVELGAVLQGIQLGGVLKLETTLVLAEYSEAGALASPRRAGSILWSSDYSTRLQGDAPLFPIAVVDFSKTQYPQGAGWHVEIGGDFETATMGALLLLVNERKQVLVDALRNAAKPRAVDRVVLSTVHTDVARTLIEYALQDQDFSLEADYGEESIGSTLQALVARFFPGQSVTHLRRTRDQSPTTFATELQHAVRIFEES</sequence>
<protein>
    <submittedName>
        <fullName evidence="1">Uncharacterized protein</fullName>
    </submittedName>
</protein>
<reference evidence="1 2" key="1">
    <citation type="submission" date="2023-06" db="EMBL/GenBank/DDBJ databases">
        <authorList>
            <person name="Oyuntsetseg B."/>
            <person name="Kim S.B."/>
        </authorList>
    </citation>
    <scope>NUCLEOTIDE SEQUENCE [LARGE SCALE GENOMIC DNA]</scope>
    <source>
        <strain evidence="1 2">2-15</strain>
    </source>
</reference>
<name>A0A9Y2IJC2_9PSEU</name>
<gene>
    <name evidence="1" type="ORF">QRX50_08760</name>
</gene>
<dbReference type="Proteomes" id="UP001236014">
    <property type="component" value="Chromosome"/>
</dbReference>
<accession>A0A9Y2IJC2</accession>
<organism evidence="1 2">
    <name type="scientific">Amycolatopsis carbonis</name>
    <dbReference type="NCBI Taxonomy" id="715471"/>
    <lineage>
        <taxon>Bacteria</taxon>
        <taxon>Bacillati</taxon>
        <taxon>Actinomycetota</taxon>
        <taxon>Actinomycetes</taxon>
        <taxon>Pseudonocardiales</taxon>
        <taxon>Pseudonocardiaceae</taxon>
        <taxon>Amycolatopsis</taxon>
    </lineage>
</organism>
<keyword evidence="2" id="KW-1185">Reference proteome</keyword>
<dbReference type="EMBL" id="CP127294">
    <property type="protein sequence ID" value="WIX80837.1"/>
    <property type="molecule type" value="Genomic_DNA"/>
</dbReference>
<evidence type="ECO:0000313" key="2">
    <source>
        <dbReference type="Proteomes" id="UP001236014"/>
    </source>
</evidence>
<dbReference type="AlphaFoldDB" id="A0A9Y2IJC2"/>
<dbReference type="KEGG" id="acab:QRX50_08760"/>
<evidence type="ECO:0000313" key="1">
    <source>
        <dbReference type="EMBL" id="WIX80837.1"/>
    </source>
</evidence>
<proteinExistence type="predicted"/>
<dbReference type="RefSeq" id="WP_285971452.1">
    <property type="nucleotide sequence ID" value="NZ_CP127294.1"/>
</dbReference>